<sequence length="353" mass="39151">MAPASPLLPLALDLMGNVNLTIGASVIFTVLNGTIFGITSMQTFLYYNSSQEDGKLLRWTVLGLWILDLFETILFTHSVYNYSTTALMNPLLFATFVWSAGAHVIAGAVSNLLISIIFTYRAASFSKSRWPWFCIGPLAILAFVASFVLGTVQFVWPSILTLEQRFKWLGYVTCSVQAASDVTIMLSVCYVLLKNSRQTRNRNTTSVINKLIFFSVNTCVLTCSTAIAVVITEVLLPRSNIWEGLISLLPKFMLNSLLALLNSREHMRNQMVSKRPISIQLTEDSGTSSGTTSSDRTLSGRNVRVNFGTQQLYSSRKVPDDQVPGRQSYCSSKGITDIENRLSKCTPYPAQRC</sequence>
<name>A0ACB8U6T9_9APHY</name>
<proteinExistence type="predicted"/>
<evidence type="ECO:0000313" key="2">
    <source>
        <dbReference type="Proteomes" id="UP001055072"/>
    </source>
</evidence>
<gene>
    <name evidence="1" type="ORF">BDY19DRAFT_91966</name>
</gene>
<accession>A0ACB8U6T9</accession>
<dbReference type="EMBL" id="MU274909">
    <property type="protein sequence ID" value="KAI0089906.1"/>
    <property type="molecule type" value="Genomic_DNA"/>
</dbReference>
<comment type="caution">
    <text evidence="1">The sequence shown here is derived from an EMBL/GenBank/DDBJ whole genome shotgun (WGS) entry which is preliminary data.</text>
</comment>
<dbReference type="Proteomes" id="UP001055072">
    <property type="component" value="Unassembled WGS sequence"/>
</dbReference>
<evidence type="ECO:0000313" key="1">
    <source>
        <dbReference type="EMBL" id="KAI0089906.1"/>
    </source>
</evidence>
<organism evidence="1 2">
    <name type="scientific">Irpex rosettiformis</name>
    <dbReference type="NCBI Taxonomy" id="378272"/>
    <lineage>
        <taxon>Eukaryota</taxon>
        <taxon>Fungi</taxon>
        <taxon>Dikarya</taxon>
        <taxon>Basidiomycota</taxon>
        <taxon>Agaricomycotina</taxon>
        <taxon>Agaricomycetes</taxon>
        <taxon>Polyporales</taxon>
        <taxon>Irpicaceae</taxon>
        <taxon>Irpex</taxon>
    </lineage>
</organism>
<keyword evidence="2" id="KW-1185">Reference proteome</keyword>
<reference evidence="1" key="1">
    <citation type="journal article" date="2021" name="Environ. Microbiol.">
        <title>Gene family expansions and transcriptome signatures uncover fungal adaptations to wood decay.</title>
        <authorList>
            <person name="Hage H."/>
            <person name="Miyauchi S."/>
            <person name="Viragh M."/>
            <person name="Drula E."/>
            <person name="Min B."/>
            <person name="Chaduli D."/>
            <person name="Navarro D."/>
            <person name="Favel A."/>
            <person name="Norest M."/>
            <person name="Lesage-Meessen L."/>
            <person name="Balint B."/>
            <person name="Merenyi Z."/>
            <person name="de Eugenio L."/>
            <person name="Morin E."/>
            <person name="Martinez A.T."/>
            <person name="Baldrian P."/>
            <person name="Stursova M."/>
            <person name="Martinez M.J."/>
            <person name="Novotny C."/>
            <person name="Magnuson J.K."/>
            <person name="Spatafora J.W."/>
            <person name="Maurice S."/>
            <person name="Pangilinan J."/>
            <person name="Andreopoulos W."/>
            <person name="LaButti K."/>
            <person name="Hundley H."/>
            <person name="Na H."/>
            <person name="Kuo A."/>
            <person name="Barry K."/>
            <person name="Lipzen A."/>
            <person name="Henrissat B."/>
            <person name="Riley R."/>
            <person name="Ahrendt S."/>
            <person name="Nagy L.G."/>
            <person name="Grigoriev I.V."/>
            <person name="Martin F."/>
            <person name="Rosso M.N."/>
        </authorList>
    </citation>
    <scope>NUCLEOTIDE SEQUENCE</scope>
    <source>
        <strain evidence="1">CBS 384.51</strain>
    </source>
</reference>
<protein>
    <submittedName>
        <fullName evidence="1">Uncharacterized protein</fullName>
    </submittedName>
</protein>